<keyword evidence="8" id="KW-1185">Reference proteome</keyword>
<evidence type="ECO:0000313" key="8">
    <source>
        <dbReference type="Proteomes" id="UP000541033"/>
    </source>
</evidence>
<dbReference type="EMBL" id="JAAMOX010000001">
    <property type="protein sequence ID" value="NIH52247.1"/>
    <property type="molecule type" value="Genomic_DNA"/>
</dbReference>
<sequence length="962" mass="105702">MPRFTFNRGNLSKLAALPLYALSAPLRLCVRRDSKRWVFGSGSGIGEGALELYRVVSEQLPDHSLVWLVSSDAQRAAAVRLGIPVAKRDSIRGLWLTLRAATSVVTHGFGDVNRYGVMGSYVVQLWHGIPLKRLHLDSPVTTGLASRMPGIAKSLIVRLYGRSTKAIALFPVASPLAAERIRSAFRLTDAQLAVTGDPRDDVLAVGQNPAAAEEARASARAQVASALGMTLSPAETLVLYAPTWRDGDPDPAIPTDDEWLALQALAERHALRLVIRSHPLGAGNYQRGLNPHGRVHLMGSDVLPHITPALLAFDGLITDYSSIAYDFSLVGGPIVWFAPDLASYEQSRGLYEPYRQVTEGAHASSWLGVCDQIDQVWGDPVARQLSVERTQRLAARHFSMHDGQNAERVFAEIMTRRVRSVLPNVSSTRRIDVHSSGAALQPQTVPWTVSSLDWESRDGNPILTVRGVVGTLGEPTRVALEGAQADRAAAIRVSGRDWSARIQLRAPSARGSILPPPSGEYHLVGLADTLPHGLSSSAGANSSTLVPLLWAAPAGVDALESLDARDEWVSVRSRPVAQAAVTVTVGPPLGSDELSEQEQSRREAAYRSASYAASNAVFFESFYGRVATCNPAAIDREIARQRPDIVRYWSVRDRSVEVPDGAVAIIEGSDEWWMARGTAKLLVVNDWLRKRWKPRPYQTVLQTWHGTMLKRLALQRKGVSARTALATLRESARWDILLTQNEHSTKTLKASYGFRGRVWQVGYPRNDELVTGDRAAARQTLGIDSSSKVVLYAPTWRDSSRELVDLVGVSDLSERLGEEWTVLVRGHSRTHEFGRYDGAAGVRDVSRYPEVDDLLLASDLVVTDYSSVMFDASVAQRPLVFYVPDLESYRGTERGFTFDFEAAAPGPLTRTLDELVDAVVAPERWQPAYASRYAAWRKRFNAHDDGRASQRVVDRLLRDGIL</sequence>
<dbReference type="GO" id="GO:0005886">
    <property type="term" value="C:plasma membrane"/>
    <property type="evidence" value="ECO:0007669"/>
    <property type="project" value="UniProtKB-SubCell"/>
</dbReference>
<proteinExistence type="inferred from homology"/>
<dbReference type="InterPro" id="IPR043148">
    <property type="entry name" value="TagF_C"/>
</dbReference>
<dbReference type="InterPro" id="IPR007554">
    <property type="entry name" value="Glycerophosphate_synth"/>
</dbReference>
<comment type="caution">
    <text evidence="7">The sequence shown here is derived from an EMBL/GenBank/DDBJ whole genome shotgun (WGS) entry which is preliminary data.</text>
</comment>
<dbReference type="RefSeq" id="WP_167146534.1">
    <property type="nucleotide sequence ID" value="NZ_JAAMOX010000001.1"/>
</dbReference>
<dbReference type="Pfam" id="PF04464">
    <property type="entry name" value="Glyphos_transf"/>
    <property type="match status" value="2"/>
</dbReference>
<name>A0A7X5QYQ7_9MICO</name>
<dbReference type="InterPro" id="IPR051612">
    <property type="entry name" value="Teichoic_Acid_Biosynth"/>
</dbReference>
<organism evidence="7 8">
    <name type="scientific">Lysinibacter cavernae</name>
    <dbReference type="NCBI Taxonomy" id="1640652"/>
    <lineage>
        <taxon>Bacteria</taxon>
        <taxon>Bacillati</taxon>
        <taxon>Actinomycetota</taxon>
        <taxon>Actinomycetes</taxon>
        <taxon>Micrococcales</taxon>
        <taxon>Microbacteriaceae</taxon>
        <taxon>Lysinibacter</taxon>
    </lineage>
</organism>
<dbReference type="GO" id="GO:0019350">
    <property type="term" value="P:teichoic acid biosynthetic process"/>
    <property type="evidence" value="ECO:0007669"/>
    <property type="project" value="UniProtKB-KW"/>
</dbReference>
<protein>
    <submittedName>
        <fullName evidence="7">CDP-glycerol glycerophosphotransferase (TagB/SpsB family)</fullName>
    </submittedName>
</protein>
<evidence type="ECO:0000313" key="7">
    <source>
        <dbReference type="EMBL" id="NIH52247.1"/>
    </source>
</evidence>
<dbReference type="PANTHER" id="PTHR37316:SF3">
    <property type="entry name" value="TEICHOIC ACID GLYCEROL-PHOSPHATE TRANSFERASE"/>
    <property type="match status" value="1"/>
</dbReference>
<dbReference type="Proteomes" id="UP000541033">
    <property type="component" value="Unassembled WGS sequence"/>
</dbReference>
<reference evidence="7 8" key="1">
    <citation type="submission" date="2020-02" db="EMBL/GenBank/DDBJ databases">
        <title>Sequencing the genomes of 1000 actinobacteria strains.</title>
        <authorList>
            <person name="Klenk H.-P."/>
        </authorList>
    </citation>
    <scope>NUCLEOTIDE SEQUENCE [LARGE SCALE GENOMIC DNA]</scope>
    <source>
        <strain evidence="7 8">DSM 27960</strain>
    </source>
</reference>
<keyword evidence="5" id="KW-0777">Teichoic acid biosynthesis</keyword>
<evidence type="ECO:0000256" key="4">
    <source>
        <dbReference type="ARBA" id="ARBA00022679"/>
    </source>
</evidence>
<dbReference type="Gene3D" id="3.40.50.12580">
    <property type="match status" value="2"/>
</dbReference>
<evidence type="ECO:0000256" key="2">
    <source>
        <dbReference type="ARBA" id="ARBA00010488"/>
    </source>
</evidence>
<gene>
    <name evidence="7" type="ORF">FHX76_000115</name>
</gene>
<accession>A0A7X5QYQ7</accession>
<comment type="similarity">
    <text evidence="2">Belongs to the CDP-glycerol glycerophosphotransferase family.</text>
</comment>
<evidence type="ECO:0000256" key="5">
    <source>
        <dbReference type="ARBA" id="ARBA00022944"/>
    </source>
</evidence>
<dbReference type="InterPro" id="IPR043149">
    <property type="entry name" value="TagF_N"/>
</dbReference>
<dbReference type="AlphaFoldDB" id="A0A7X5QYQ7"/>
<dbReference type="GO" id="GO:0047355">
    <property type="term" value="F:CDP-glycerol glycerophosphotransferase activity"/>
    <property type="evidence" value="ECO:0007669"/>
    <property type="project" value="InterPro"/>
</dbReference>
<evidence type="ECO:0000256" key="3">
    <source>
        <dbReference type="ARBA" id="ARBA00022475"/>
    </source>
</evidence>
<evidence type="ECO:0000256" key="6">
    <source>
        <dbReference type="ARBA" id="ARBA00023136"/>
    </source>
</evidence>
<dbReference type="SUPFAM" id="SSF53756">
    <property type="entry name" value="UDP-Glycosyltransferase/glycogen phosphorylase"/>
    <property type="match status" value="2"/>
</dbReference>
<keyword evidence="4 7" id="KW-0808">Transferase</keyword>
<evidence type="ECO:0000256" key="1">
    <source>
        <dbReference type="ARBA" id="ARBA00004202"/>
    </source>
</evidence>
<keyword evidence="6" id="KW-0472">Membrane</keyword>
<dbReference type="Gene3D" id="3.40.50.11820">
    <property type="match status" value="2"/>
</dbReference>
<dbReference type="PANTHER" id="PTHR37316">
    <property type="entry name" value="TEICHOIC ACID GLYCEROL-PHOSPHATE PRIMASE"/>
    <property type="match status" value="1"/>
</dbReference>
<comment type="subcellular location">
    <subcellularLocation>
        <location evidence="1">Cell membrane</location>
        <topology evidence="1">Peripheral membrane protein</topology>
    </subcellularLocation>
</comment>
<keyword evidence="3" id="KW-1003">Cell membrane</keyword>